<evidence type="ECO:0000313" key="2">
    <source>
        <dbReference type="Proteomes" id="UP000708208"/>
    </source>
</evidence>
<evidence type="ECO:0000313" key="1">
    <source>
        <dbReference type="EMBL" id="CAG7815370.1"/>
    </source>
</evidence>
<organism evidence="1 2">
    <name type="scientific">Allacma fusca</name>
    <dbReference type="NCBI Taxonomy" id="39272"/>
    <lineage>
        <taxon>Eukaryota</taxon>
        <taxon>Metazoa</taxon>
        <taxon>Ecdysozoa</taxon>
        <taxon>Arthropoda</taxon>
        <taxon>Hexapoda</taxon>
        <taxon>Collembola</taxon>
        <taxon>Symphypleona</taxon>
        <taxon>Sminthuridae</taxon>
        <taxon>Allacma</taxon>
    </lineage>
</organism>
<dbReference type="OrthoDB" id="265717at2759"/>
<dbReference type="PANTHER" id="PTHR46455">
    <property type="entry name" value="SET AND MYND DOMAIN CONTAINING, ARTHROPOD-SPECIFIC, MEMBER 4, ISOFORM A"/>
    <property type="match status" value="1"/>
</dbReference>
<dbReference type="PANTHER" id="PTHR46455:SF1">
    <property type="entry name" value="SET AND MYND DOMAIN CONTAINING, ARTHROPOD-SPECIFIC, MEMBER 2"/>
    <property type="match status" value="1"/>
</dbReference>
<protein>
    <recommendedName>
        <fullName evidence="3">SET domain-containing protein</fullName>
    </recommendedName>
</protein>
<dbReference type="CDD" id="cd20071">
    <property type="entry name" value="SET_SMYD"/>
    <property type="match status" value="1"/>
</dbReference>
<dbReference type="Proteomes" id="UP000708208">
    <property type="component" value="Unassembled WGS sequence"/>
</dbReference>
<gene>
    <name evidence="1" type="ORF">AFUS01_LOCUS26054</name>
</gene>
<proteinExistence type="predicted"/>
<dbReference type="InterPro" id="IPR053010">
    <property type="entry name" value="SET_SmydA-8"/>
</dbReference>
<evidence type="ECO:0008006" key="3">
    <source>
        <dbReference type="Google" id="ProtNLM"/>
    </source>
</evidence>
<dbReference type="AlphaFoldDB" id="A0A8J2KID5"/>
<reference evidence="1" key="1">
    <citation type="submission" date="2021-06" db="EMBL/GenBank/DDBJ databases">
        <authorList>
            <person name="Hodson N. C."/>
            <person name="Mongue J. A."/>
            <person name="Jaron S. K."/>
        </authorList>
    </citation>
    <scope>NUCLEOTIDE SEQUENCE</scope>
</reference>
<accession>A0A8J2KID5</accession>
<dbReference type="EMBL" id="CAJVCH010342633">
    <property type="protein sequence ID" value="CAG7815370.1"/>
    <property type="molecule type" value="Genomic_DNA"/>
</dbReference>
<keyword evidence="2" id="KW-1185">Reference proteome</keyword>
<comment type="caution">
    <text evidence="1">The sequence shown here is derived from an EMBL/GenBank/DDBJ whole genome shotgun (WGS) entry which is preliminary data.</text>
</comment>
<name>A0A8J2KID5_9HEXA</name>
<sequence>MPAHDCTPNSSWVIQANSEFTLRASVPIQSGESITQLYSQPTAGTQERQVHLRQSKFFDCTCKRCLDPTELGTFFSAIKCPVCPDGYLLLETPTDVLSNWKCDNDKCVRVIPEVFVEDVLERIRSDLLNLQNNSEESNSGQLKSVGVIEKLLKTHQGKTVHPNHYTMHTLENELLQRMSFVLSSSYLQNGNEKDNIADRMVQLARKNVTIADIIWPGFNRHRGRLLYFLQQGLLIPLNRVAGQKRAKKLPANKLSELKSIFEEVLQTRKTVHAILSIEPAGREESFIANMMTENSEEILNLRKIFKN</sequence>